<feature type="transmembrane region" description="Helical" evidence="7">
    <location>
        <begin position="12"/>
        <end position="30"/>
    </location>
</feature>
<evidence type="ECO:0000313" key="10">
    <source>
        <dbReference type="Proteomes" id="UP000075604"/>
    </source>
</evidence>
<evidence type="ECO:0000256" key="1">
    <source>
        <dbReference type="ARBA" id="ARBA00004651"/>
    </source>
</evidence>
<reference evidence="9 10" key="1">
    <citation type="submission" date="2014-02" db="EMBL/GenBank/DDBJ databases">
        <title>The small core and large imbalanced accessory genome model reveals a collaborative survival strategy of Sorangium cellulosum strains in nature.</title>
        <authorList>
            <person name="Han K."/>
            <person name="Peng R."/>
            <person name="Blom J."/>
            <person name="Li Y.-Z."/>
        </authorList>
    </citation>
    <scope>NUCLEOTIDE SEQUENCE [LARGE SCALE GENOMIC DNA]</scope>
    <source>
        <strain evidence="9 10">So0157-18</strain>
    </source>
</reference>
<dbReference type="Proteomes" id="UP000075604">
    <property type="component" value="Unassembled WGS sequence"/>
</dbReference>
<dbReference type="InterPro" id="IPR000515">
    <property type="entry name" value="MetI-like"/>
</dbReference>
<organism evidence="9 10">
    <name type="scientific">Sorangium cellulosum</name>
    <name type="common">Polyangium cellulosum</name>
    <dbReference type="NCBI Taxonomy" id="56"/>
    <lineage>
        <taxon>Bacteria</taxon>
        <taxon>Pseudomonadati</taxon>
        <taxon>Myxococcota</taxon>
        <taxon>Polyangia</taxon>
        <taxon>Polyangiales</taxon>
        <taxon>Polyangiaceae</taxon>
        <taxon>Sorangium</taxon>
    </lineage>
</organism>
<name>A0A150Q599_SORCE</name>
<dbReference type="PANTHER" id="PTHR30151:SF38">
    <property type="entry name" value="ALIPHATIC SULFONATES TRANSPORT PERMEASE PROTEIN SSUC-RELATED"/>
    <property type="match status" value="1"/>
</dbReference>
<dbReference type="Pfam" id="PF00528">
    <property type="entry name" value="BPD_transp_1"/>
    <property type="match status" value="1"/>
</dbReference>
<dbReference type="InterPro" id="IPR035906">
    <property type="entry name" value="MetI-like_sf"/>
</dbReference>
<feature type="transmembrane region" description="Helical" evidence="7">
    <location>
        <begin position="222"/>
        <end position="248"/>
    </location>
</feature>
<keyword evidence="3" id="KW-1003">Cell membrane</keyword>
<feature type="domain" description="ABC transmembrane type-1" evidence="8">
    <location>
        <begin position="64"/>
        <end position="245"/>
    </location>
</feature>
<evidence type="ECO:0000313" key="9">
    <source>
        <dbReference type="EMBL" id="KYF63152.1"/>
    </source>
</evidence>
<evidence type="ECO:0000256" key="3">
    <source>
        <dbReference type="ARBA" id="ARBA00022475"/>
    </source>
</evidence>
<keyword evidence="4 7" id="KW-0812">Transmembrane</keyword>
<protein>
    <submittedName>
        <fullName evidence="9">Taurine ABC transporter permease</fullName>
    </submittedName>
</protein>
<dbReference type="CDD" id="cd06261">
    <property type="entry name" value="TM_PBP2"/>
    <property type="match status" value="1"/>
</dbReference>
<evidence type="ECO:0000256" key="2">
    <source>
        <dbReference type="ARBA" id="ARBA00022448"/>
    </source>
</evidence>
<gene>
    <name evidence="9" type="ORF">BE04_05990</name>
</gene>
<keyword evidence="2 7" id="KW-0813">Transport</keyword>
<dbReference type="GO" id="GO:0055085">
    <property type="term" value="P:transmembrane transport"/>
    <property type="evidence" value="ECO:0007669"/>
    <property type="project" value="InterPro"/>
</dbReference>
<feature type="transmembrane region" description="Helical" evidence="7">
    <location>
        <begin position="72"/>
        <end position="91"/>
    </location>
</feature>
<dbReference type="GO" id="GO:0005886">
    <property type="term" value="C:plasma membrane"/>
    <property type="evidence" value="ECO:0007669"/>
    <property type="project" value="UniProtKB-SubCell"/>
</dbReference>
<dbReference type="AlphaFoldDB" id="A0A150Q599"/>
<dbReference type="PANTHER" id="PTHR30151">
    <property type="entry name" value="ALKANE SULFONATE ABC TRANSPORTER-RELATED, MEMBRANE SUBUNIT"/>
    <property type="match status" value="1"/>
</dbReference>
<comment type="similarity">
    <text evidence="7">Belongs to the binding-protein-dependent transport system permease family.</text>
</comment>
<proteinExistence type="inferred from homology"/>
<evidence type="ECO:0000256" key="5">
    <source>
        <dbReference type="ARBA" id="ARBA00022989"/>
    </source>
</evidence>
<dbReference type="SUPFAM" id="SSF161098">
    <property type="entry name" value="MetI-like"/>
    <property type="match status" value="1"/>
</dbReference>
<dbReference type="Gene3D" id="1.10.3720.10">
    <property type="entry name" value="MetI-like"/>
    <property type="match status" value="1"/>
</dbReference>
<feature type="transmembrane region" description="Helical" evidence="7">
    <location>
        <begin position="170"/>
        <end position="196"/>
    </location>
</feature>
<evidence type="ECO:0000256" key="4">
    <source>
        <dbReference type="ARBA" id="ARBA00022692"/>
    </source>
</evidence>
<comment type="caution">
    <text evidence="9">The sequence shown here is derived from an EMBL/GenBank/DDBJ whole genome shotgun (WGS) entry which is preliminary data.</text>
</comment>
<dbReference type="PROSITE" id="PS50928">
    <property type="entry name" value="ABC_TM1"/>
    <property type="match status" value="1"/>
</dbReference>
<sequence>MSAITQALVQPRLWRGLVLPIFFVAAWIVVCRYELANTRILVPPLAVWEAAKAQHESGELWAHLRASLGRDLLGFALGTLAGTAVGGFLALSRTADRLFSPSFHAAKQVALFAWIPLMSVWLGVGEQAKVAFIALSAFYPVVVNTYEGVRSVGVEHIEVARVLRFSRWQVVRKVVLPSAAPSLFAGVHQALIYAWLGTLGAEYLLEPAPGIGSLMVDGRERFAMDVVLVGLIVSGLVGFGLNLLATAAEERLLRWRVRGV</sequence>
<comment type="subcellular location">
    <subcellularLocation>
        <location evidence="1 7">Cell membrane</location>
        <topology evidence="1 7">Multi-pass membrane protein</topology>
    </subcellularLocation>
</comment>
<evidence type="ECO:0000259" key="8">
    <source>
        <dbReference type="PROSITE" id="PS50928"/>
    </source>
</evidence>
<evidence type="ECO:0000256" key="7">
    <source>
        <dbReference type="RuleBase" id="RU363032"/>
    </source>
</evidence>
<keyword evidence="6 7" id="KW-0472">Membrane</keyword>
<keyword evidence="5 7" id="KW-1133">Transmembrane helix</keyword>
<accession>A0A150Q599</accession>
<dbReference type="EMBL" id="JELX01000643">
    <property type="protein sequence ID" value="KYF63152.1"/>
    <property type="molecule type" value="Genomic_DNA"/>
</dbReference>
<evidence type="ECO:0000256" key="6">
    <source>
        <dbReference type="ARBA" id="ARBA00023136"/>
    </source>
</evidence>